<accession>A0AAI8VVK0</accession>
<feature type="compositionally biased region" description="Acidic residues" evidence="5">
    <location>
        <begin position="370"/>
        <end position="391"/>
    </location>
</feature>
<keyword evidence="2 4" id="KW-0863">Zinc-finger</keyword>
<evidence type="ECO:0000313" key="7">
    <source>
        <dbReference type="EMBL" id="CAJ2511859.1"/>
    </source>
</evidence>
<comment type="caution">
    <text evidence="7">The sequence shown here is derived from an EMBL/GenBank/DDBJ whole genome shotgun (WGS) entry which is preliminary data.</text>
</comment>
<evidence type="ECO:0000256" key="3">
    <source>
        <dbReference type="ARBA" id="ARBA00022833"/>
    </source>
</evidence>
<feature type="compositionally biased region" description="Basic and acidic residues" evidence="5">
    <location>
        <begin position="331"/>
        <end position="341"/>
    </location>
</feature>
<feature type="domain" description="MYND-type" evidence="6">
    <location>
        <begin position="6"/>
        <end position="49"/>
    </location>
</feature>
<evidence type="ECO:0000313" key="8">
    <source>
        <dbReference type="Proteomes" id="UP001295740"/>
    </source>
</evidence>
<dbReference type="Gene3D" id="3.80.10.10">
    <property type="entry name" value="Ribonuclease Inhibitor"/>
    <property type="match status" value="1"/>
</dbReference>
<organism evidence="7 8">
    <name type="scientific">Anthostomella pinea</name>
    <dbReference type="NCBI Taxonomy" id="933095"/>
    <lineage>
        <taxon>Eukaryota</taxon>
        <taxon>Fungi</taxon>
        <taxon>Dikarya</taxon>
        <taxon>Ascomycota</taxon>
        <taxon>Pezizomycotina</taxon>
        <taxon>Sordariomycetes</taxon>
        <taxon>Xylariomycetidae</taxon>
        <taxon>Xylariales</taxon>
        <taxon>Xylariaceae</taxon>
        <taxon>Anthostomella</taxon>
    </lineage>
</organism>
<evidence type="ECO:0000256" key="2">
    <source>
        <dbReference type="ARBA" id="ARBA00022771"/>
    </source>
</evidence>
<evidence type="ECO:0000256" key="5">
    <source>
        <dbReference type="SAM" id="MobiDB-lite"/>
    </source>
</evidence>
<dbReference type="InterPro" id="IPR032675">
    <property type="entry name" value="LRR_dom_sf"/>
</dbReference>
<sequence>MDAYECDNCGIQPEEDDDPDLSRCNGCKIAYYCDRTCQKEHWPEHKAECKDPEWRAANARFGEAKEKKAARRRETRKAWDARVNEQPSANTSWAVFQRRARKRKGNPLEYRRADMPGDQVLRFDDKNVLEAGKFMKEITKVVFAPGMGLTDSDVDTIMTVDLDVRSGIRVFVAGDPLCPDKKTVALDVTDAGVKKLCQALPNLEVVKLMSTRKLGGRAFPEIILGCHNIEAVTITAQKGSKANLDEGDFLNELIDKEYRTKLRYLDFRGVHLNREHHNFLRFLTKRRPALEIVFQDGQTPAVLFRDMNSVPLSKVPKQTAKKEGDDDDSESGDKSDEEAREKRRRNARALELAGRRHALSDALGRPLYEGEMDYDSGQDELSDPDDDGIDDEEYAQMMAIFRQMDGFDDEEDDDDYYY</sequence>
<dbReference type="AlphaFoldDB" id="A0AAI8VVK0"/>
<dbReference type="GO" id="GO:0008270">
    <property type="term" value="F:zinc ion binding"/>
    <property type="evidence" value="ECO:0007669"/>
    <property type="project" value="UniProtKB-KW"/>
</dbReference>
<evidence type="ECO:0000256" key="4">
    <source>
        <dbReference type="PROSITE-ProRule" id="PRU00134"/>
    </source>
</evidence>
<dbReference type="Gene3D" id="6.10.140.2220">
    <property type="match status" value="1"/>
</dbReference>
<keyword evidence="8" id="KW-1185">Reference proteome</keyword>
<dbReference type="InterPro" id="IPR002893">
    <property type="entry name" value="Znf_MYND"/>
</dbReference>
<dbReference type="PROSITE" id="PS50865">
    <property type="entry name" value="ZF_MYND_2"/>
    <property type="match status" value="1"/>
</dbReference>
<reference evidence="7" key="1">
    <citation type="submission" date="2023-10" db="EMBL/GenBank/DDBJ databases">
        <authorList>
            <person name="Hackl T."/>
        </authorList>
    </citation>
    <scope>NUCLEOTIDE SEQUENCE</scope>
</reference>
<feature type="region of interest" description="Disordered" evidence="5">
    <location>
        <begin position="314"/>
        <end position="345"/>
    </location>
</feature>
<evidence type="ECO:0000259" key="6">
    <source>
        <dbReference type="PROSITE" id="PS50865"/>
    </source>
</evidence>
<feature type="region of interest" description="Disordered" evidence="5">
    <location>
        <begin position="362"/>
        <end position="391"/>
    </location>
</feature>
<dbReference type="Proteomes" id="UP001295740">
    <property type="component" value="Unassembled WGS sequence"/>
</dbReference>
<feature type="region of interest" description="Disordered" evidence="5">
    <location>
        <begin position="65"/>
        <end position="84"/>
    </location>
</feature>
<protein>
    <submittedName>
        <fullName evidence="7">Uu.00g074840.m01.CDS01</fullName>
    </submittedName>
</protein>
<dbReference type="EMBL" id="CAUWAG010000018">
    <property type="protein sequence ID" value="CAJ2511859.1"/>
    <property type="molecule type" value="Genomic_DNA"/>
</dbReference>
<dbReference type="SUPFAM" id="SSF144232">
    <property type="entry name" value="HIT/MYND zinc finger-like"/>
    <property type="match status" value="1"/>
</dbReference>
<dbReference type="PROSITE" id="PS01360">
    <property type="entry name" value="ZF_MYND_1"/>
    <property type="match status" value="1"/>
</dbReference>
<gene>
    <name evidence="7" type="ORF">KHLLAP_LOCUS12327</name>
</gene>
<dbReference type="Pfam" id="PF01753">
    <property type="entry name" value="zf-MYND"/>
    <property type="match status" value="1"/>
</dbReference>
<proteinExistence type="predicted"/>
<name>A0AAI8VVK0_9PEZI</name>
<keyword evidence="3" id="KW-0862">Zinc</keyword>
<evidence type="ECO:0000256" key="1">
    <source>
        <dbReference type="ARBA" id="ARBA00022723"/>
    </source>
</evidence>
<keyword evidence="1" id="KW-0479">Metal-binding</keyword>